<evidence type="ECO:0000313" key="8">
    <source>
        <dbReference type="Proteomes" id="UP000092573"/>
    </source>
</evidence>
<evidence type="ECO:0000256" key="2">
    <source>
        <dbReference type="ARBA" id="ARBA00022723"/>
    </source>
</evidence>
<evidence type="ECO:0000259" key="6">
    <source>
        <dbReference type="Pfam" id="PF12867"/>
    </source>
</evidence>
<feature type="domain" description="DinB-like" evidence="6">
    <location>
        <begin position="30"/>
        <end position="167"/>
    </location>
</feature>
<comment type="subunit">
    <text evidence="5">Homodimer.</text>
</comment>
<dbReference type="GO" id="GO:0016787">
    <property type="term" value="F:hydrolase activity"/>
    <property type="evidence" value="ECO:0007669"/>
    <property type="project" value="UniProtKB-UniRule"/>
</dbReference>
<feature type="binding site" evidence="5">
    <location>
        <position position="66"/>
    </location>
    <ligand>
        <name>Zn(2+)</name>
        <dbReference type="ChEBI" id="CHEBI:29105"/>
    </ligand>
</feature>
<dbReference type="Pfam" id="PF12867">
    <property type="entry name" value="DinB_2"/>
    <property type="match status" value="1"/>
</dbReference>
<dbReference type="GO" id="GO:0005737">
    <property type="term" value="C:cytoplasm"/>
    <property type="evidence" value="ECO:0007669"/>
    <property type="project" value="UniProtKB-SubCell"/>
</dbReference>
<dbReference type="InterPro" id="IPR024775">
    <property type="entry name" value="DinB-like"/>
</dbReference>
<reference evidence="7 8" key="1">
    <citation type="submission" date="2016-01" db="EMBL/GenBank/DDBJ databases">
        <title>Complete Genome Sequence of Paenibacillus yonginensis DCY84, a novel Plant Growth-Promoting Bacteria with Elicitation of Induced Systemic Resistance.</title>
        <authorList>
            <person name="Kim Y.J."/>
            <person name="Yang D.C."/>
            <person name="Sukweenadhi J."/>
        </authorList>
    </citation>
    <scope>NUCLEOTIDE SEQUENCE [LARGE SCALE GENOMIC DNA]</scope>
    <source>
        <strain evidence="7 8">DCY84</strain>
    </source>
</reference>
<sequence>MRMDERYPIGKFEWEGEISAEQRERWMEEIEELPAKLRAAVRDLTPEQLKLPYREGGWTLLQVVHHVADSHMNSLTRFKLALTEDTPTIRPYYEDRWAELADSLSEEIDVSLTLLEALHRRWVLLLRSMKEEDFARSFLHPESGTFSRLDYALGNYVWHGNHHLAHITELRDRLGL</sequence>
<evidence type="ECO:0000256" key="1">
    <source>
        <dbReference type="ARBA" id="ARBA00022490"/>
    </source>
</evidence>
<accession>A0A1B1N344</accession>
<dbReference type="GO" id="GO:0008270">
    <property type="term" value="F:zinc ion binding"/>
    <property type="evidence" value="ECO:0007669"/>
    <property type="project" value="UniProtKB-UniRule"/>
</dbReference>
<dbReference type="OrthoDB" id="9796039at2"/>
<keyword evidence="2 5" id="KW-0479">Metal-binding</keyword>
<protein>
    <recommendedName>
        <fullName evidence="5">Putative metal-dependent hydrolase AWM70_15705</fullName>
        <ecNumber evidence="5">3.-.-.-</ecNumber>
    </recommendedName>
</protein>
<dbReference type="KEGG" id="pyg:AWM70_15705"/>
<keyword evidence="8" id="KW-1185">Reference proteome</keyword>
<dbReference type="STRING" id="1462996.AWM70_15705"/>
<dbReference type="EC" id="3.-.-.-" evidence="5"/>
<evidence type="ECO:0000256" key="3">
    <source>
        <dbReference type="ARBA" id="ARBA00022801"/>
    </source>
</evidence>
<comment type="function">
    <text evidence="5">Possible metal-dependent hydrolase.</text>
</comment>
<dbReference type="InterPro" id="IPR023774">
    <property type="entry name" value="Put_metal_dep_hydrolase_YfiT"/>
</dbReference>
<comment type="cofactor">
    <cofactor evidence="5">
        <name>Zn(2+)</name>
        <dbReference type="ChEBI" id="CHEBI:29105"/>
    </cofactor>
    <text evidence="5">Binds 1 zinc ion per subunit.</text>
</comment>
<keyword evidence="3 5" id="KW-0378">Hydrolase</keyword>
<dbReference type="NCBIfam" id="NF009807">
    <property type="entry name" value="PRK13291.1"/>
    <property type="match status" value="1"/>
</dbReference>
<keyword evidence="4 5" id="KW-0862">Zinc</keyword>
<dbReference type="EMBL" id="CP014167">
    <property type="protein sequence ID" value="ANS75854.1"/>
    <property type="molecule type" value="Genomic_DNA"/>
</dbReference>
<name>A0A1B1N344_9BACL</name>
<dbReference type="HAMAP" id="MF_01256">
    <property type="entry name" value="YfiT_hydrol"/>
    <property type="match status" value="1"/>
</dbReference>
<organism evidence="7 8">
    <name type="scientific">Paenibacillus yonginensis</name>
    <dbReference type="NCBI Taxonomy" id="1462996"/>
    <lineage>
        <taxon>Bacteria</taxon>
        <taxon>Bacillati</taxon>
        <taxon>Bacillota</taxon>
        <taxon>Bacilli</taxon>
        <taxon>Bacillales</taxon>
        <taxon>Paenibacillaceae</taxon>
        <taxon>Paenibacillus</taxon>
    </lineage>
</organism>
<proteinExistence type="inferred from homology"/>
<gene>
    <name evidence="7" type="ORF">AWM70_15705</name>
</gene>
<feature type="binding site" evidence="5">
    <location>
        <position position="159"/>
    </location>
    <ligand>
        <name>Zn(2+)</name>
        <dbReference type="ChEBI" id="CHEBI:29105"/>
    </ligand>
</feature>
<dbReference type="InterPro" id="IPR034660">
    <property type="entry name" value="DinB/YfiT-like"/>
</dbReference>
<dbReference type="AlphaFoldDB" id="A0A1B1N344"/>
<comment type="subcellular location">
    <subcellularLocation>
        <location evidence="5">Cytoplasm</location>
    </subcellularLocation>
</comment>
<evidence type="ECO:0000256" key="5">
    <source>
        <dbReference type="HAMAP-Rule" id="MF_01256"/>
    </source>
</evidence>
<dbReference type="Proteomes" id="UP000092573">
    <property type="component" value="Chromosome"/>
</dbReference>
<feature type="binding site" evidence="5">
    <location>
        <position position="163"/>
    </location>
    <ligand>
        <name>Zn(2+)</name>
        <dbReference type="ChEBI" id="CHEBI:29105"/>
    </ligand>
</feature>
<evidence type="ECO:0000313" key="7">
    <source>
        <dbReference type="EMBL" id="ANS75854.1"/>
    </source>
</evidence>
<evidence type="ECO:0000256" key="4">
    <source>
        <dbReference type="ARBA" id="ARBA00022833"/>
    </source>
</evidence>
<dbReference type="SUPFAM" id="SSF109854">
    <property type="entry name" value="DinB/YfiT-like putative metalloenzymes"/>
    <property type="match status" value="1"/>
</dbReference>
<keyword evidence="1 5" id="KW-0963">Cytoplasm</keyword>
<dbReference type="RefSeq" id="WP_068697962.1">
    <property type="nucleotide sequence ID" value="NZ_CP014167.1"/>
</dbReference>
<comment type="similarity">
    <text evidence="5">Belongs to the metal hydrolase YfiT family.</text>
</comment>
<dbReference type="Gene3D" id="1.20.120.450">
    <property type="entry name" value="dinb family like domain"/>
    <property type="match status" value="1"/>
</dbReference>